<dbReference type="RefSeq" id="WP_098922785.1">
    <property type="nucleotide sequence ID" value="NZ_CP023819.1"/>
</dbReference>
<dbReference type="AlphaFoldDB" id="A0A291T884"/>
<sequence>MNDNKKPSELLEIKELLTRQLQLVSEESENAHGDTLAALSSAAADLAQAVAACSRALVYAFPGGSEATPKTHTLTMDEMPHHTFGCSEFGTSGAHTNSIGISIPNPGAKWVVSPDQKGTTHYHAMDESGYASGLEAEAKFAYDHAVRMREQGEFERLAAEQDTRTEEKS</sequence>
<gene>
    <name evidence="1" type="ORF">CRH10_03180</name>
</gene>
<reference evidence="1 2" key="1">
    <citation type="submission" date="2017-10" db="EMBL/GenBank/DDBJ databases">
        <title>Complete Genome Sequence of Faecalibacterium prausnitzii isolated from the gut of healthy adult Indian.</title>
        <authorList>
            <person name="Bag S."/>
            <person name="Ghosh T.S."/>
            <person name="Das B."/>
        </authorList>
    </citation>
    <scope>NUCLEOTIDE SEQUENCE [LARGE SCALE GENOMIC DNA]</scope>
    <source>
        <strain evidence="1 2">Indica</strain>
    </source>
</reference>
<organism evidence="1 2">
    <name type="scientific">Faecalibacterium prausnitzii</name>
    <dbReference type="NCBI Taxonomy" id="853"/>
    <lineage>
        <taxon>Bacteria</taxon>
        <taxon>Bacillati</taxon>
        <taxon>Bacillota</taxon>
        <taxon>Clostridia</taxon>
        <taxon>Eubacteriales</taxon>
        <taxon>Oscillospiraceae</taxon>
        <taxon>Faecalibacterium</taxon>
    </lineage>
</organism>
<evidence type="ECO:0000313" key="1">
    <source>
        <dbReference type="EMBL" id="ATL89383.1"/>
    </source>
</evidence>
<protein>
    <submittedName>
        <fullName evidence="1">Uncharacterized protein</fullName>
    </submittedName>
</protein>
<evidence type="ECO:0000313" key="2">
    <source>
        <dbReference type="Proteomes" id="UP000223709"/>
    </source>
</evidence>
<accession>A0A291T884</accession>
<proteinExistence type="predicted"/>
<dbReference type="EMBL" id="CP023819">
    <property type="protein sequence ID" value="ATL89383.1"/>
    <property type="molecule type" value="Genomic_DNA"/>
</dbReference>
<dbReference type="Proteomes" id="UP000223709">
    <property type="component" value="Chromosome"/>
</dbReference>
<name>A0A291T884_9FIRM</name>